<evidence type="ECO:0000256" key="1">
    <source>
        <dbReference type="SAM" id="MobiDB-lite"/>
    </source>
</evidence>
<reference evidence="2" key="2">
    <citation type="submission" date="2020-11" db="EMBL/GenBank/DDBJ databases">
        <authorList>
            <person name="McCartney M.A."/>
            <person name="Auch B."/>
            <person name="Kono T."/>
            <person name="Mallez S."/>
            <person name="Becker A."/>
            <person name="Gohl D.M."/>
            <person name="Silverstein K.A.T."/>
            <person name="Koren S."/>
            <person name="Bechman K.B."/>
            <person name="Herman A."/>
            <person name="Abrahante J.E."/>
            <person name="Garbe J."/>
        </authorList>
    </citation>
    <scope>NUCLEOTIDE SEQUENCE</scope>
    <source>
        <strain evidence="2">Duluth1</strain>
        <tissue evidence="2">Whole animal</tissue>
    </source>
</reference>
<comment type="caution">
    <text evidence="2">The sequence shown here is derived from an EMBL/GenBank/DDBJ whole genome shotgun (WGS) entry which is preliminary data.</text>
</comment>
<gene>
    <name evidence="2" type="ORF">DPMN_079512</name>
</gene>
<organism evidence="2 3">
    <name type="scientific">Dreissena polymorpha</name>
    <name type="common">Zebra mussel</name>
    <name type="synonym">Mytilus polymorpha</name>
    <dbReference type="NCBI Taxonomy" id="45954"/>
    <lineage>
        <taxon>Eukaryota</taxon>
        <taxon>Metazoa</taxon>
        <taxon>Spiralia</taxon>
        <taxon>Lophotrochozoa</taxon>
        <taxon>Mollusca</taxon>
        <taxon>Bivalvia</taxon>
        <taxon>Autobranchia</taxon>
        <taxon>Heteroconchia</taxon>
        <taxon>Euheterodonta</taxon>
        <taxon>Imparidentia</taxon>
        <taxon>Neoheterodontei</taxon>
        <taxon>Myida</taxon>
        <taxon>Dreissenoidea</taxon>
        <taxon>Dreissenidae</taxon>
        <taxon>Dreissena</taxon>
    </lineage>
</organism>
<dbReference type="AlphaFoldDB" id="A0A9D3YTW8"/>
<dbReference type="EMBL" id="JAIWYP010000015">
    <property type="protein sequence ID" value="KAH3704456.1"/>
    <property type="molecule type" value="Genomic_DNA"/>
</dbReference>
<proteinExistence type="predicted"/>
<dbReference type="Proteomes" id="UP000828390">
    <property type="component" value="Unassembled WGS sequence"/>
</dbReference>
<protein>
    <submittedName>
        <fullName evidence="2">Uncharacterized protein</fullName>
    </submittedName>
</protein>
<name>A0A9D3YTW8_DREPO</name>
<evidence type="ECO:0000313" key="2">
    <source>
        <dbReference type="EMBL" id="KAH3704456.1"/>
    </source>
</evidence>
<accession>A0A9D3YTW8</accession>
<reference evidence="2" key="1">
    <citation type="journal article" date="2019" name="bioRxiv">
        <title>The Genome of the Zebra Mussel, Dreissena polymorpha: A Resource for Invasive Species Research.</title>
        <authorList>
            <person name="McCartney M.A."/>
            <person name="Auch B."/>
            <person name="Kono T."/>
            <person name="Mallez S."/>
            <person name="Zhang Y."/>
            <person name="Obille A."/>
            <person name="Becker A."/>
            <person name="Abrahante J.E."/>
            <person name="Garbe J."/>
            <person name="Badalamenti J.P."/>
            <person name="Herman A."/>
            <person name="Mangelson H."/>
            <person name="Liachko I."/>
            <person name="Sullivan S."/>
            <person name="Sone E.D."/>
            <person name="Koren S."/>
            <person name="Silverstein K.A.T."/>
            <person name="Beckman K.B."/>
            <person name="Gohl D.M."/>
        </authorList>
    </citation>
    <scope>NUCLEOTIDE SEQUENCE</scope>
    <source>
        <strain evidence="2">Duluth1</strain>
        <tissue evidence="2">Whole animal</tissue>
    </source>
</reference>
<evidence type="ECO:0000313" key="3">
    <source>
        <dbReference type="Proteomes" id="UP000828390"/>
    </source>
</evidence>
<sequence>MGSNGSSHRDNVSVIQEEGSTHIRAPSAHVVHPPPSHMPAPPSQPPPAHNRAKLGRQMTPMPGRMKVGFDAPEIHQNCTCLCPQTIF</sequence>
<keyword evidence="3" id="KW-1185">Reference proteome</keyword>
<feature type="region of interest" description="Disordered" evidence="1">
    <location>
        <begin position="1"/>
        <end position="68"/>
    </location>
</feature>
<feature type="compositionally biased region" description="Pro residues" evidence="1">
    <location>
        <begin position="32"/>
        <end position="48"/>
    </location>
</feature>